<feature type="region of interest" description="Disordered" evidence="1">
    <location>
        <begin position="54"/>
        <end position="73"/>
    </location>
</feature>
<proteinExistence type="predicted"/>
<feature type="transmembrane region" description="Helical" evidence="2">
    <location>
        <begin position="16"/>
        <end position="46"/>
    </location>
</feature>
<protein>
    <recommendedName>
        <fullName evidence="5">Fasciclin-2</fullName>
    </recommendedName>
</protein>
<comment type="caution">
    <text evidence="3">The sequence shown here is derived from an EMBL/GenBank/DDBJ whole genome shotgun (WGS) entry which is preliminary data.</text>
</comment>
<reference evidence="3 4" key="1">
    <citation type="submission" date="2024-08" db="EMBL/GenBank/DDBJ databases">
        <authorList>
            <person name="Will J Nash"/>
            <person name="Angela Man"/>
            <person name="Seanna McTaggart"/>
            <person name="Kendall Baker"/>
            <person name="Tom Barker"/>
            <person name="Leah Catchpole"/>
            <person name="Alex Durrant"/>
            <person name="Karim Gharbi"/>
            <person name="Naomi Irish"/>
            <person name="Gemy Kaithakottil"/>
            <person name="Debby Ku"/>
            <person name="Aaliyah Providence"/>
            <person name="Felix Shaw"/>
            <person name="David Swarbreck"/>
            <person name="Chris Watkins"/>
            <person name="Ann M. McCartney"/>
            <person name="Giulio Formenti"/>
            <person name="Alice Mouton"/>
            <person name="Noel Vella"/>
            <person name="Bjorn M von Reumont"/>
            <person name="Adriana Vella"/>
            <person name="Wilfried Haerty"/>
        </authorList>
    </citation>
    <scope>NUCLEOTIDE SEQUENCE [LARGE SCALE GENOMIC DNA]</scope>
</reference>
<keyword evidence="2" id="KW-1133">Transmembrane helix</keyword>
<dbReference type="Proteomes" id="UP001642520">
    <property type="component" value="Unassembled WGS sequence"/>
</dbReference>
<dbReference type="EMBL" id="CAXAJV020001293">
    <property type="protein sequence ID" value="CAL7943426.1"/>
    <property type="molecule type" value="Genomic_DNA"/>
</dbReference>
<gene>
    <name evidence="3" type="ORF">XYLVIOL_LOCUS6085</name>
</gene>
<evidence type="ECO:0000256" key="1">
    <source>
        <dbReference type="SAM" id="MobiDB-lite"/>
    </source>
</evidence>
<evidence type="ECO:0008006" key="5">
    <source>
        <dbReference type="Google" id="ProtNLM"/>
    </source>
</evidence>
<evidence type="ECO:0000256" key="2">
    <source>
        <dbReference type="SAM" id="Phobius"/>
    </source>
</evidence>
<name>A0ABP1NUQ7_XYLVO</name>
<sequence>MDATVAEHQGPLMQTFYAIIGILIAVLFVIIVVIDAICCCTLKIGIIHYISERSRRKPVDKEDAKLGRDEKEPLKEEKKITPIIDSGLRRETSVTFDGKRSVSKTGFVGKDSAV</sequence>
<evidence type="ECO:0000313" key="3">
    <source>
        <dbReference type="EMBL" id="CAL7943426.1"/>
    </source>
</evidence>
<organism evidence="3 4">
    <name type="scientific">Xylocopa violacea</name>
    <name type="common">Violet carpenter bee</name>
    <name type="synonym">Apis violacea</name>
    <dbReference type="NCBI Taxonomy" id="135666"/>
    <lineage>
        <taxon>Eukaryota</taxon>
        <taxon>Metazoa</taxon>
        <taxon>Ecdysozoa</taxon>
        <taxon>Arthropoda</taxon>
        <taxon>Hexapoda</taxon>
        <taxon>Insecta</taxon>
        <taxon>Pterygota</taxon>
        <taxon>Neoptera</taxon>
        <taxon>Endopterygota</taxon>
        <taxon>Hymenoptera</taxon>
        <taxon>Apocrita</taxon>
        <taxon>Aculeata</taxon>
        <taxon>Apoidea</taxon>
        <taxon>Anthophila</taxon>
        <taxon>Apidae</taxon>
        <taxon>Xylocopa</taxon>
        <taxon>Xylocopa</taxon>
    </lineage>
</organism>
<evidence type="ECO:0000313" key="4">
    <source>
        <dbReference type="Proteomes" id="UP001642520"/>
    </source>
</evidence>
<accession>A0ABP1NUQ7</accession>
<keyword evidence="2" id="KW-0812">Transmembrane</keyword>
<keyword evidence="4" id="KW-1185">Reference proteome</keyword>
<keyword evidence="2" id="KW-0472">Membrane</keyword>